<evidence type="ECO:0000313" key="2">
    <source>
        <dbReference type="EMBL" id="GAA4376097.1"/>
    </source>
</evidence>
<reference evidence="3" key="1">
    <citation type="journal article" date="2019" name="Int. J. Syst. Evol. Microbiol.">
        <title>The Global Catalogue of Microorganisms (GCM) 10K type strain sequencing project: providing services to taxonomists for standard genome sequencing and annotation.</title>
        <authorList>
            <consortium name="The Broad Institute Genomics Platform"/>
            <consortium name="The Broad Institute Genome Sequencing Center for Infectious Disease"/>
            <person name="Wu L."/>
            <person name="Ma J."/>
        </authorList>
    </citation>
    <scope>NUCLEOTIDE SEQUENCE [LARGE SCALE GENOMIC DNA]</scope>
    <source>
        <strain evidence="3">JCM 17924</strain>
    </source>
</reference>
<feature type="region of interest" description="Disordered" evidence="1">
    <location>
        <begin position="20"/>
        <end position="97"/>
    </location>
</feature>
<organism evidence="2 3">
    <name type="scientific">Hymenobacter koreensis</name>
    <dbReference type="NCBI Taxonomy" id="1084523"/>
    <lineage>
        <taxon>Bacteria</taxon>
        <taxon>Pseudomonadati</taxon>
        <taxon>Bacteroidota</taxon>
        <taxon>Cytophagia</taxon>
        <taxon>Cytophagales</taxon>
        <taxon>Hymenobacteraceae</taxon>
        <taxon>Hymenobacter</taxon>
    </lineage>
</organism>
<feature type="compositionally biased region" description="Acidic residues" evidence="1">
    <location>
        <begin position="59"/>
        <end position="68"/>
    </location>
</feature>
<proteinExistence type="predicted"/>
<evidence type="ECO:0000256" key="1">
    <source>
        <dbReference type="SAM" id="MobiDB-lite"/>
    </source>
</evidence>
<dbReference type="RefSeq" id="WP_345221885.1">
    <property type="nucleotide sequence ID" value="NZ_BAABHA010000002.1"/>
</dbReference>
<protein>
    <submittedName>
        <fullName evidence="2">Uncharacterized protein</fullName>
    </submittedName>
</protein>
<evidence type="ECO:0000313" key="3">
    <source>
        <dbReference type="Proteomes" id="UP001500454"/>
    </source>
</evidence>
<dbReference type="Proteomes" id="UP001500454">
    <property type="component" value="Unassembled WGS sequence"/>
</dbReference>
<gene>
    <name evidence="2" type="ORF">GCM10023186_09580</name>
</gene>
<dbReference type="EMBL" id="BAABHA010000002">
    <property type="protein sequence ID" value="GAA4376097.1"/>
    <property type="molecule type" value="Genomic_DNA"/>
</dbReference>
<keyword evidence="3" id="KW-1185">Reference proteome</keyword>
<comment type="caution">
    <text evidence="2">The sequence shown here is derived from an EMBL/GenBank/DDBJ whole genome shotgun (WGS) entry which is preliminary data.</text>
</comment>
<accession>A0ABP8IVT0</accession>
<name>A0ABP8IVT0_9BACT</name>
<feature type="compositionally biased region" description="Basic and acidic residues" evidence="1">
    <location>
        <begin position="26"/>
        <end position="43"/>
    </location>
</feature>
<sequence length="97" mass="10040">MTKTAGAGGNSFHFAASFMKTTSAYRPEDPRNQAHQTDPKQDPKTSGTTPPQPAAVPEPVDEDNEETPVDPGAANVQPDTSGETDPGASNIGGVHPL</sequence>